<dbReference type="InterPro" id="IPR052380">
    <property type="entry name" value="Viral_DNA_packaging_terminase"/>
</dbReference>
<reference evidence="1" key="1">
    <citation type="journal article" date="2015" name="Nature">
        <title>Complex archaea that bridge the gap between prokaryotes and eukaryotes.</title>
        <authorList>
            <person name="Spang A."/>
            <person name="Saw J.H."/>
            <person name="Jorgensen S.L."/>
            <person name="Zaremba-Niedzwiedzka K."/>
            <person name="Martijn J."/>
            <person name="Lind A.E."/>
            <person name="van Eijk R."/>
            <person name="Schleper C."/>
            <person name="Guy L."/>
            <person name="Ettema T.J."/>
        </authorList>
    </citation>
    <scope>NUCLEOTIDE SEQUENCE</scope>
</reference>
<dbReference type="PANTHER" id="PTHR39184">
    <property type="match status" value="1"/>
</dbReference>
<gene>
    <name evidence="1" type="ORF">LCGC14_0365660</name>
</gene>
<accession>A0A0F9T6S8</accession>
<dbReference type="AlphaFoldDB" id="A0A0F9T6S8"/>
<protein>
    <recommendedName>
        <fullName evidence="2">Phage terminase large subunit N-terminal domain-containing protein</fullName>
    </recommendedName>
</protein>
<dbReference type="InterPro" id="IPR027417">
    <property type="entry name" value="P-loop_NTPase"/>
</dbReference>
<dbReference type="Gene3D" id="3.40.50.300">
    <property type="entry name" value="P-loop containing nucleotide triphosphate hydrolases"/>
    <property type="match status" value="1"/>
</dbReference>
<evidence type="ECO:0008006" key="2">
    <source>
        <dbReference type="Google" id="ProtNLM"/>
    </source>
</evidence>
<proteinExistence type="predicted"/>
<dbReference type="PANTHER" id="PTHR39184:SF1">
    <property type="entry name" value="PBSX PHAGE TERMINASE LARGE SUBUNIT"/>
    <property type="match status" value="1"/>
</dbReference>
<dbReference type="Gene3D" id="3.30.420.280">
    <property type="match status" value="1"/>
</dbReference>
<comment type="caution">
    <text evidence="1">The sequence shown here is derived from an EMBL/GenBank/DDBJ whole genome shotgun (WGS) entry which is preliminary data.</text>
</comment>
<sequence length="385" mass="44790">MEGGTWSSKTYSAIQFLHNLLSQTKVPLLASVVSETMPHLKRGAILDFTNILGGEFNEARWNKSDFHYDYPETKSKLEFFSADQPSKLRGARRQILFGNEFNNVPYDSYWELDIRTELFTICDWNPTSEFWFHEERLLEKQISEEEWLTDPDNVYVHSTYLDALNVIPANKREEIEATKFKDPNRWEVYGLGLLGKITGLVYPHFKQVDQLPEGNVFYGLDFGYQVDPTVLVKNVILGDKLYSQQMFYADPINRVGLDNNQIGMEMTRCGVRGEPVFGDPDEQKSIDELIALGFNMGETIKGKGSVEWRRQRVNQFYQHWTKDSLECIKEQRNFRYIKKREPNSGREYLSDDTTHQWSHGMSARDFAVASYKQVFRGILKPVSNH</sequence>
<organism evidence="1">
    <name type="scientific">marine sediment metagenome</name>
    <dbReference type="NCBI Taxonomy" id="412755"/>
    <lineage>
        <taxon>unclassified sequences</taxon>
        <taxon>metagenomes</taxon>
        <taxon>ecological metagenomes</taxon>
    </lineage>
</organism>
<dbReference type="EMBL" id="LAZR01000287">
    <property type="protein sequence ID" value="KKN76915.1"/>
    <property type="molecule type" value="Genomic_DNA"/>
</dbReference>
<evidence type="ECO:0000313" key="1">
    <source>
        <dbReference type="EMBL" id="KKN76915.1"/>
    </source>
</evidence>
<name>A0A0F9T6S8_9ZZZZ</name>